<accession>A0A8J2ZAZ7</accession>
<dbReference type="CDD" id="cd14485">
    <property type="entry name" value="mltA_like_LT_A"/>
    <property type="match status" value="1"/>
</dbReference>
<dbReference type="GO" id="GO:0008933">
    <property type="term" value="F:peptidoglycan lytic transglycosylase activity"/>
    <property type="evidence" value="ECO:0007669"/>
    <property type="project" value="TreeGrafter"/>
</dbReference>
<dbReference type="EC" id="4.2.2.n1" evidence="2"/>
<feature type="domain" description="Lytic transglycosylase MltA" evidence="7">
    <location>
        <begin position="170"/>
        <end position="336"/>
    </location>
</feature>
<feature type="chain" id="PRO_5035271157" description="peptidoglycan lytic exotransglycosylase" evidence="6">
    <location>
        <begin position="24"/>
        <end position="456"/>
    </location>
</feature>
<evidence type="ECO:0000256" key="4">
    <source>
        <dbReference type="ARBA" id="ARBA00023316"/>
    </source>
</evidence>
<gene>
    <name evidence="8" type="ORF">GCM10010964_20100</name>
</gene>
<keyword evidence="4" id="KW-0961">Cell wall biogenesis/degradation</keyword>
<dbReference type="CDD" id="cd14668">
    <property type="entry name" value="mlta_B"/>
    <property type="match status" value="1"/>
</dbReference>
<dbReference type="AlphaFoldDB" id="A0A8J2ZAZ7"/>
<evidence type="ECO:0000256" key="1">
    <source>
        <dbReference type="ARBA" id="ARBA00001420"/>
    </source>
</evidence>
<dbReference type="GO" id="GO:0019867">
    <property type="term" value="C:outer membrane"/>
    <property type="evidence" value="ECO:0007669"/>
    <property type="project" value="InterPro"/>
</dbReference>
<dbReference type="InterPro" id="IPR036908">
    <property type="entry name" value="RlpA-like_sf"/>
</dbReference>
<evidence type="ECO:0000256" key="5">
    <source>
        <dbReference type="ARBA" id="ARBA00030918"/>
    </source>
</evidence>
<feature type="signal peptide" evidence="6">
    <location>
        <begin position="1"/>
        <end position="23"/>
    </location>
</feature>
<dbReference type="EMBL" id="BMKS01000005">
    <property type="protein sequence ID" value="GGG32152.1"/>
    <property type="molecule type" value="Genomic_DNA"/>
</dbReference>
<dbReference type="Gene3D" id="2.40.40.10">
    <property type="entry name" value="RlpA-like domain"/>
    <property type="match status" value="1"/>
</dbReference>
<organism evidence="8 9">
    <name type="scientific">Caldovatus sediminis</name>
    <dbReference type="NCBI Taxonomy" id="2041189"/>
    <lineage>
        <taxon>Bacteria</taxon>
        <taxon>Pseudomonadati</taxon>
        <taxon>Pseudomonadota</taxon>
        <taxon>Alphaproteobacteria</taxon>
        <taxon>Acetobacterales</taxon>
        <taxon>Roseomonadaceae</taxon>
        <taxon>Caldovatus</taxon>
    </lineage>
</organism>
<dbReference type="Proteomes" id="UP000597507">
    <property type="component" value="Unassembled WGS sequence"/>
</dbReference>
<comment type="caution">
    <text evidence="8">The sequence shown here is derived from an EMBL/GenBank/DDBJ whole genome shotgun (WGS) entry which is preliminary data.</text>
</comment>
<evidence type="ECO:0000313" key="9">
    <source>
        <dbReference type="Proteomes" id="UP000597507"/>
    </source>
</evidence>
<dbReference type="Pfam" id="PF06725">
    <property type="entry name" value="3D"/>
    <property type="match status" value="1"/>
</dbReference>
<dbReference type="Gene3D" id="2.40.240.50">
    <property type="entry name" value="Barwin-like endoglucanases"/>
    <property type="match status" value="1"/>
</dbReference>
<keyword evidence="9" id="KW-1185">Reference proteome</keyword>
<dbReference type="PIRSF" id="PIRSF019422">
    <property type="entry name" value="MltA"/>
    <property type="match status" value="1"/>
</dbReference>
<dbReference type="PANTHER" id="PTHR30124">
    <property type="entry name" value="MEMBRANE-BOUND LYTIC MUREIN TRANSGLYCOSYLASE A"/>
    <property type="match status" value="1"/>
</dbReference>
<comment type="catalytic activity">
    <reaction evidence="1">
        <text>Exolytic cleavage of the (1-&gt;4)-beta-glycosidic linkage between N-acetylmuramic acid (MurNAc) and N-acetylglucosamine (GlcNAc) residues in peptidoglycan, from either the reducing or the non-reducing ends of the peptidoglycan chains, with concomitant formation of a 1,6-anhydrobond in the MurNAc residue.</text>
        <dbReference type="EC" id="4.2.2.n1"/>
    </reaction>
</comment>
<dbReference type="InterPro" id="IPR010611">
    <property type="entry name" value="3D_dom"/>
</dbReference>
<evidence type="ECO:0000256" key="2">
    <source>
        <dbReference type="ARBA" id="ARBA00012587"/>
    </source>
</evidence>
<dbReference type="GO" id="GO:0004553">
    <property type="term" value="F:hydrolase activity, hydrolyzing O-glycosyl compounds"/>
    <property type="evidence" value="ECO:0007669"/>
    <property type="project" value="InterPro"/>
</dbReference>
<name>A0A8J2ZAZ7_9PROT</name>
<evidence type="ECO:0000313" key="8">
    <source>
        <dbReference type="EMBL" id="GGG32152.1"/>
    </source>
</evidence>
<dbReference type="PANTHER" id="PTHR30124:SF0">
    <property type="entry name" value="MEMBRANE-BOUND LYTIC MUREIN TRANSGLYCOSYLASE A"/>
    <property type="match status" value="1"/>
</dbReference>
<proteinExistence type="predicted"/>
<evidence type="ECO:0000256" key="6">
    <source>
        <dbReference type="SAM" id="SignalP"/>
    </source>
</evidence>
<evidence type="ECO:0000259" key="7">
    <source>
        <dbReference type="SMART" id="SM00925"/>
    </source>
</evidence>
<protein>
    <recommendedName>
        <fullName evidence="2">peptidoglycan lytic exotransglycosylase</fullName>
        <ecNumber evidence="2">4.2.2.n1</ecNumber>
    </recommendedName>
    <alternativeName>
        <fullName evidence="5">Murein hydrolase A</fullName>
    </alternativeName>
</protein>
<keyword evidence="3" id="KW-0456">Lyase</keyword>
<evidence type="ECO:0000256" key="3">
    <source>
        <dbReference type="ARBA" id="ARBA00023239"/>
    </source>
</evidence>
<dbReference type="GO" id="GO:0071555">
    <property type="term" value="P:cell wall organization"/>
    <property type="evidence" value="ECO:0007669"/>
    <property type="project" value="UniProtKB-KW"/>
</dbReference>
<dbReference type="SMART" id="SM00925">
    <property type="entry name" value="MltA"/>
    <property type="match status" value="1"/>
</dbReference>
<dbReference type="SUPFAM" id="SSF50685">
    <property type="entry name" value="Barwin-like endoglucanases"/>
    <property type="match status" value="1"/>
</dbReference>
<dbReference type="InterPro" id="IPR005300">
    <property type="entry name" value="MltA_B"/>
</dbReference>
<keyword evidence="6" id="KW-0732">Signal</keyword>
<sequence>MPRPRNAAALWLALLLPAAPAGAGAPASPRGAAGAGAAVEAPAPLRPAAWRALPGWAEDRPSEALPALLESCRALAAMPAGRELGGAGEAARRGGSPAAWRDACAGAAALDAALARLTEPRLAADGRRARMRARLVAEAREYRARRFFERRFQPFAVAEPGLLTGYYEPVLRGAREPDETYHVPLYARPPELAEATIAPLAQGGVAGGLAARRAFGRWRDGRLEPLPTRAQIEDGALAGRGLELVYVDDPVEAFFLHIQGSGRVVLRDGTLLRVGYAGQNGRPYHAIGRTLIERGEIPRERMSMQAIRDWLNASDWEGWERGMRLMRENPSFVFFRLVEGLRPDQGPIGALGVPLTPMRSIAVDPAFVPLGAPVFVATRAREGEGERAAPPLRRLVVAQDTGGAIRGPARGDLFVGWGPEAGDRAGRMREPVEMFVLLPRQGATEMAEYHEPPPRP</sequence>
<dbReference type="GO" id="GO:0009253">
    <property type="term" value="P:peptidoglycan catabolic process"/>
    <property type="evidence" value="ECO:0007669"/>
    <property type="project" value="TreeGrafter"/>
</dbReference>
<dbReference type="InterPro" id="IPR026044">
    <property type="entry name" value="MltA"/>
</dbReference>
<reference evidence="8 9" key="1">
    <citation type="journal article" date="2014" name="Int. J. Syst. Evol. Microbiol.">
        <title>Complete genome sequence of Corynebacterium casei LMG S-19264T (=DSM 44701T), isolated from a smear-ripened cheese.</title>
        <authorList>
            <consortium name="US DOE Joint Genome Institute (JGI-PGF)"/>
            <person name="Walter F."/>
            <person name="Albersmeier A."/>
            <person name="Kalinowski J."/>
            <person name="Ruckert C."/>
        </authorList>
    </citation>
    <scope>NUCLEOTIDE SEQUENCE [LARGE SCALE GENOMIC DNA]</scope>
    <source>
        <strain evidence="8 9">CGMCC 1.16330</strain>
    </source>
</reference>
<dbReference type="Pfam" id="PF03562">
    <property type="entry name" value="MltA"/>
    <property type="match status" value="1"/>
</dbReference>
<dbReference type="GO" id="GO:0009254">
    <property type="term" value="P:peptidoglycan turnover"/>
    <property type="evidence" value="ECO:0007669"/>
    <property type="project" value="InterPro"/>
</dbReference>